<organism evidence="1 2">
    <name type="scientific">Bordetella petrii</name>
    <dbReference type="NCBI Taxonomy" id="94624"/>
    <lineage>
        <taxon>Bacteria</taxon>
        <taxon>Pseudomonadati</taxon>
        <taxon>Pseudomonadota</taxon>
        <taxon>Betaproteobacteria</taxon>
        <taxon>Burkholderiales</taxon>
        <taxon>Alcaligenaceae</taxon>
        <taxon>Bordetella</taxon>
    </lineage>
</organism>
<sequence>MSHDTDNQGANALLDMYRINTAFFQRLTQLSQQSHQQWLELSRQTCAEAGTRYGAMFKTVIEARDPQSLAALPHALFAAQSQGRTEAIQESVTAALNIQAATLSRLTEAVKEWQQAASAAAGSLGNAAAGNAWTELLRQLAAGPAADAATTKKGRHREH</sequence>
<dbReference type="EMBL" id="JAUDJE010000013">
    <property type="protein sequence ID" value="MDM9560415.1"/>
    <property type="molecule type" value="Genomic_DNA"/>
</dbReference>
<protein>
    <recommendedName>
        <fullName evidence="3">Phasin domain-containing protein</fullName>
    </recommendedName>
</protein>
<evidence type="ECO:0000313" key="1">
    <source>
        <dbReference type="EMBL" id="MDM9560415.1"/>
    </source>
</evidence>
<evidence type="ECO:0000313" key="2">
    <source>
        <dbReference type="Proteomes" id="UP001175604"/>
    </source>
</evidence>
<accession>A0ABT7W5E0</accession>
<dbReference type="RefSeq" id="WP_289786023.1">
    <property type="nucleotide sequence ID" value="NZ_JAUDJE010000013.1"/>
</dbReference>
<dbReference type="Proteomes" id="UP001175604">
    <property type="component" value="Unassembled WGS sequence"/>
</dbReference>
<proteinExistence type="predicted"/>
<keyword evidence="2" id="KW-1185">Reference proteome</keyword>
<evidence type="ECO:0008006" key="3">
    <source>
        <dbReference type="Google" id="ProtNLM"/>
    </source>
</evidence>
<comment type="caution">
    <text evidence="1">The sequence shown here is derived from an EMBL/GenBank/DDBJ whole genome shotgun (WGS) entry which is preliminary data.</text>
</comment>
<reference evidence="1" key="1">
    <citation type="submission" date="2023-06" db="EMBL/GenBank/DDBJ databases">
        <title>full genome analysis of Phenantherene degrader P3.</title>
        <authorList>
            <person name="Akbar A."/>
            <person name="Rahmeh R."/>
            <person name="Kishk M."/>
        </authorList>
    </citation>
    <scope>NUCLEOTIDE SEQUENCE</scope>
    <source>
        <strain evidence="1">P3</strain>
    </source>
</reference>
<name>A0ABT7W5E0_9BORD</name>
<gene>
    <name evidence="1" type="ORF">QUC21_15365</name>
</gene>